<dbReference type="GO" id="GO:0071978">
    <property type="term" value="P:bacterial-type flagellum-dependent swarming motility"/>
    <property type="evidence" value="ECO:0007669"/>
    <property type="project" value="TreeGrafter"/>
</dbReference>
<dbReference type="AlphaFoldDB" id="W0RAE7"/>
<protein>
    <recommendedName>
        <fullName evidence="3 6">Flagellar basal-body rod protein FlgG</fullName>
    </recommendedName>
</protein>
<comment type="similarity">
    <text evidence="2 7">Belongs to the flagella basal body rod proteins family.</text>
</comment>
<dbReference type="PATRIC" id="fig|861299.3.peg.218"/>
<dbReference type="InterPro" id="IPR001444">
    <property type="entry name" value="Flag_bb_rod_N"/>
</dbReference>
<dbReference type="HOGENOM" id="CLU_013687_0_1_0"/>
<dbReference type="InterPro" id="IPR020013">
    <property type="entry name" value="Flagellar_FlgE/F/G"/>
</dbReference>
<comment type="subcellular location">
    <subcellularLocation>
        <location evidence="1 7">Bacterial flagellum basal body</location>
    </subcellularLocation>
</comment>
<evidence type="ECO:0000256" key="7">
    <source>
        <dbReference type="RuleBase" id="RU362116"/>
    </source>
</evidence>
<gene>
    <name evidence="11" type="ORF">J421_0214</name>
</gene>
<evidence type="ECO:0000259" key="10">
    <source>
        <dbReference type="Pfam" id="PF22692"/>
    </source>
</evidence>
<evidence type="ECO:0000256" key="4">
    <source>
        <dbReference type="ARBA" id="ARBA00023143"/>
    </source>
</evidence>
<dbReference type="PANTHER" id="PTHR30435:SF19">
    <property type="entry name" value="FLAGELLAR BASAL-BODY ROD PROTEIN FLGG"/>
    <property type="match status" value="1"/>
</dbReference>
<dbReference type="FunCoup" id="W0RAE7">
    <property type="interactions" value="118"/>
</dbReference>
<dbReference type="Proteomes" id="UP000019151">
    <property type="component" value="Chromosome"/>
</dbReference>
<dbReference type="Pfam" id="PF22692">
    <property type="entry name" value="LlgE_F_G_D1"/>
    <property type="match status" value="1"/>
</dbReference>
<organism evidence="11 12">
    <name type="scientific">Gemmatirosa kalamazoonensis</name>
    <dbReference type="NCBI Taxonomy" id="861299"/>
    <lineage>
        <taxon>Bacteria</taxon>
        <taxon>Pseudomonadati</taxon>
        <taxon>Gemmatimonadota</taxon>
        <taxon>Gemmatimonadia</taxon>
        <taxon>Gemmatimonadales</taxon>
        <taxon>Gemmatimonadaceae</taxon>
        <taxon>Gemmatirosa</taxon>
    </lineage>
</organism>
<evidence type="ECO:0000259" key="8">
    <source>
        <dbReference type="Pfam" id="PF00460"/>
    </source>
</evidence>
<dbReference type="STRING" id="861299.J421_0214"/>
<dbReference type="NCBIfam" id="TIGR03506">
    <property type="entry name" value="FlgEFG_subfam"/>
    <property type="match status" value="2"/>
</dbReference>
<dbReference type="PANTHER" id="PTHR30435">
    <property type="entry name" value="FLAGELLAR PROTEIN"/>
    <property type="match status" value="1"/>
</dbReference>
<dbReference type="RefSeq" id="WP_025409307.1">
    <property type="nucleotide sequence ID" value="NZ_CP007128.1"/>
</dbReference>
<dbReference type="InterPro" id="IPR010930">
    <property type="entry name" value="Flg_bb/hook_C_dom"/>
</dbReference>
<evidence type="ECO:0000256" key="1">
    <source>
        <dbReference type="ARBA" id="ARBA00004117"/>
    </source>
</evidence>
<dbReference type="GO" id="GO:0009426">
    <property type="term" value="C:bacterial-type flagellum basal body, distal rod"/>
    <property type="evidence" value="ECO:0007669"/>
    <property type="project" value="UniProtKB-UniRule"/>
</dbReference>
<dbReference type="InterPro" id="IPR012834">
    <property type="entry name" value="FlgG_G_neg"/>
</dbReference>
<dbReference type="EMBL" id="CP007128">
    <property type="protein sequence ID" value="AHG87751.1"/>
    <property type="molecule type" value="Genomic_DNA"/>
</dbReference>
<dbReference type="InterPro" id="IPR053967">
    <property type="entry name" value="LlgE_F_G-like_D1"/>
</dbReference>
<keyword evidence="11" id="KW-0282">Flagellum</keyword>
<evidence type="ECO:0000256" key="2">
    <source>
        <dbReference type="ARBA" id="ARBA00009677"/>
    </source>
</evidence>
<keyword evidence="12" id="KW-1185">Reference proteome</keyword>
<dbReference type="OrthoDB" id="9804559at2"/>
<feature type="domain" description="Flagellar basal-body/hook protein C-terminal" evidence="9">
    <location>
        <begin position="215"/>
        <end position="260"/>
    </location>
</feature>
<feature type="domain" description="Flagellar basal body rod protein N-terminal" evidence="8">
    <location>
        <begin position="5"/>
        <end position="35"/>
    </location>
</feature>
<evidence type="ECO:0000313" key="11">
    <source>
        <dbReference type="EMBL" id="AHG87751.1"/>
    </source>
</evidence>
<dbReference type="InterPro" id="IPR037925">
    <property type="entry name" value="FlgE/F/G-like"/>
</dbReference>
<name>W0RAE7_9BACT</name>
<dbReference type="NCBIfam" id="TIGR02488">
    <property type="entry name" value="flgG_G_neg"/>
    <property type="match status" value="1"/>
</dbReference>
<dbReference type="SUPFAM" id="SSF117143">
    <property type="entry name" value="Flagellar hook protein flgE"/>
    <property type="match status" value="1"/>
</dbReference>
<dbReference type="InParanoid" id="W0RAE7"/>
<sequence length="262" mass="27762">MDPALRAAASGMMAQQLRTEVIANNLANVNTTGFKRSRANFEDLLYQTVQGAAVLGQPESQTQPAVQIGRGTRLVGVQRLHTQGALETTNRPLDVAIEGEGFFQVQAPGGQTEYTRDGTFQISDQGVLVTGSGYTLVPNIKIPSDATGLTISASGIVSATRGQSTQPEELGRIEVARFANPAGLQAQGENLYAATAASGEPVTGFPQEDGFGRCVQGAVESSNVEIVQEMVDMISAMRAYEINSKAIKNSEDMLEIANNLVK</sequence>
<evidence type="ECO:0000313" key="12">
    <source>
        <dbReference type="Proteomes" id="UP000019151"/>
    </source>
</evidence>
<feature type="domain" description="Flagellar hook protein FlgE/F/G-like D1" evidence="10">
    <location>
        <begin position="96"/>
        <end position="159"/>
    </location>
</feature>
<dbReference type="PROSITE" id="PS00588">
    <property type="entry name" value="FLAGELLA_BB_ROD"/>
    <property type="match status" value="1"/>
</dbReference>
<dbReference type="Pfam" id="PF06429">
    <property type="entry name" value="Flg_bbr_C"/>
    <property type="match status" value="1"/>
</dbReference>
<dbReference type="InterPro" id="IPR019776">
    <property type="entry name" value="Flagellar_basal_body_rod_CS"/>
</dbReference>
<dbReference type="Pfam" id="PF00460">
    <property type="entry name" value="Flg_bb_rod"/>
    <property type="match status" value="1"/>
</dbReference>
<reference evidence="11 12" key="1">
    <citation type="journal article" date="2014" name="Genome Announc.">
        <title>Genome Sequence and Methylome of Soil Bacterium Gemmatirosa kalamazoonensis KBS708T, a Member of the Rarely Cultivated Gemmatimonadetes Phylum.</title>
        <authorList>
            <person name="Debruyn J.M."/>
            <person name="Radosevich M."/>
            <person name="Wommack K.E."/>
            <person name="Polson S.W."/>
            <person name="Hauser L.J."/>
            <person name="Fawaz M.N."/>
            <person name="Korlach J."/>
            <person name="Tsai Y.C."/>
        </authorList>
    </citation>
    <scope>NUCLEOTIDE SEQUENCE [LARGE SCALE GENOMIC DNA]</scope>
    <source>
        <strain evidence="11 12">KBS708</strain>
    </source>
</reference>
<dbReference type="KEGG" id="gba:J421_0214"/>
<evidence type="ECO:0000256" key="6">
    <source>
        <dbReference type="NCBIfam" id="TIGR02488"/>
    </source>
</evidence>
<proteinExistence type="inferred from homology"/>
<keyword evidence="11" id="KW-0966">Cell projection</keyword>
<accession>W0RAE7</accession>
<keyword evidence="4 7" id="KW-0975">Bacterial flagellum</keyword>
<comment type="subunit">
    <text evidence="5">The basal body constitutes a major portion of the flagellar organelle and consists of four rings (L,P,S, and M) mounted on a central rod. The rod consists of about 26 subunits of FlgG in the distal portion, and FlgB, FlgC and FlgF are thought to build up the proximal portion of the rod with about 6 subunits each.</text>
</comment>
<keyword evidence="11" id="KW-0969">Cilium</keyword>
<evidence type="ECO:0000256" key="5">
    <source>
        <dbReference type="ARBA" id="ARBA00025933"/>
    </source>
</evidence>
<evidence type="ECO:0000256" key="3">
    <source>
        <dbReference type="ARBA" id="ARBA00017948"/>
    </source>
</evidence>
<dbReference type="eggNOG" id="COG4786">
    <property type="taxonomic scope" value="Bacteria"/>
</dbReference>
<evidence type="ECO:0000259" key="9">
    <source>
        <dbReference type="Pfam" id="PF06429"/>
    </source>
</evidence>